<dbReference type="PROSITE" id="PS50835">
    <property type="entry name" value="IG_LIKE"/>
    <property type="match status" value="1"/>
</dbReference>
<organism evidence="2 3">
    <name type="scientific">Mytilus galloprovincialis</name>
    <name type="common">Mediterranean mussel</name>
    <dbReference type="NCBI Taxonomy" id="29158"/>
    <lineage>
        <taxon>Eukaryota</taxon>
        <taxon>Metazoa</taxon>
        <taxon>Spiralia</taxon>
        <taxon>Lophotrochozoa</taxon>
        <taxon>Mollusca</taxon>
        <taxon>Bivalvia</taxon>
        <taxon>Autobranchia</taxon>
        <taxon>Pteriomorphia</taxon>
        <taxon>Mytilida</taxon>
        <taxon>Mytiloidea</taxon>
        <taxon>Mytilidae</taxon>
        <taxon>Mytilinae</taxon>
        <taxon>Mytilus</taxon>
    </lineage>
</organism>
<evidence type="ECO:0000313" key="3">
    <source>
        <dbReference type="Proteomes" id="UP000266721"/>
    </source>
</evidence>
<dbReference type="Proteomes" id="UP000266721">
    <property type="component" value="Unassembled WGS sequence"/>
</dbReference>
<sequence length="209" mass="24241">MQIRRFAGVRPPITPSNLELMLELPDEMIELGKELKLKCKSLQDVPPHKSRQWRGGEDNKLLCYDGVTIDSQKYKEEIKSSTAYELTVENLSENDLQCPYACRIGFDIDQKFLNVNEENFIHMPYKNATNLIYEQQHGTYRLSFELEKVYPKPVCMVIINGALRNLTVTDEAGKYMVRSYNNIGITSTICIASCLYHTKRYVTRDMLRQ</sequence>
<dbReference type="EMBL" id="KV589806">
    <property type="protein sequence ID" value="OPL21637.1"/>
    <property type="molecule type" value="Genomic_DNA"/>
</dbReference>
<dbReference type="AlphaFoldDB" id="A0A3L5TR61"/>
<reference evidence="2 3" key="1">
    <citation type="journal article" date="2016" name="PLoS ONE">
        <title>A First Insight into the Genome of the Filter-Feeder Mussel Mytilus galloprovincialis.</title>
        <authorList>
            <person name="Murgarella M."/>
            <person name="Puiu D."/>
            <person name="Novoa B."/>
            <person name="Figueras A."/>
            <person name="Posada D."/>
            <person name="Canchaya C."/>
        </authorList>
    </citation>
    <scope>NUCLEOTIDE SEQUENCE [LARGE SCALE GENOMIC DNA]</scope>
    <source>
        <tissue evidence="2">Muscle</tissue>
    </source>
</reference>
<gene>
    <name evidence="2" type="ORF">AM593_09789</name>
</gene>
<evidence type="ECO:0000313" key="2">
    <source>
        <dbReference type="EMBL" id="OPL21637.1"/>
    </source>
</evidence>
<feature type="non-terminal residue" evidence="2">
    <location>
        <position position="1"/>
    </location>
</feature>
<comment type="caution">
    <text evidence="2">The sequence shown here is derived from an EMBL/GenBank/DDBJ whole genome shotgun (WGS) entry which is preliminary data.</text>
</comment>
<evidence type="ECO:0000259" key="1">
    <source>
        <dbReference type="PROSITE" id="PS50835"/>
    </source>
</evidence>
<protein>
    <recommendedName>
        <fullName evidence="1">Ig-like domain-containing protein</fullName>
    </recommendedName>
</protein>
<proteinExistence type="predicted"/>
<name>A0A3L5TR61_MYTGA</name>
<keyword evidence="3" id="KW-1185">Reference proteome</keyword>
<dbReference type="InterPro" id="IPR007110">
    <property type="entry name" value="Ig-like_dom"/>
</dbReference>
<feature type="domain" description="Ig-like" evidence="1">
    <location>
        <begin position="11"/>
        <end position="104"/>
    </location>
</feature>
<accession>A0A3L5TR61</accession>